<feature type="transmembrane region" description="Helical" evidence="1">
    <location>
        <begin position="7"/>
        <end position="29"/>
    </location>
</feature>
<proteinExistence type="predicted"/>
<feature type="transmembrane region" description="Helical" evidence="1">
    <location>
        <begin position="244"/>
        <end position="264"/>
    </location>
</feature>
<sequence length="787" mass="86304">MCLGGAVICNVVLLVLGLIAVGLAATQFTRVGLDNYRQIDLRILNYFHCLVGAIGLYCVGGNHGSIVLKTLYVVSLVLSISTAVFYAFTTFRIVSSHKEMVQLETISNGFVTNTIGWDTHNYPGKVVISSLMIVVATLAAITVLAGLILLEKLVIVERPHRPSDEDQRAKAKTNITQLTVVAFLKLILGLCAVGLAIFLEYEHELLGGRDDYIKIGLDHIAGLLVVSSAVMDLYAVFNKLHSSLNFKVSIALSIVAGVWCLKSVDNNMFPYYKIDITAYRVSSSLNPFTALTSGNYPQLVIVVIHGILLGLLSLLFLLSCFTVLIAAACLRRNVLKVSYSSEHRSVVVQGSDLPWNGDYIGGDMLWLVVLFSATGILGSSHQKTAVTAKFLMNIVCFSVAVEKALASINLIYQSAHYPTYANINVTDRKTYVGQIVLHSVQCTILFCEMVTALYGSIAFGKTLSRQNYLGRHSSGVHLCLSLGTLFYGIIMTASCILFEYGKWKFSEVPLDVPFFRLGNGPLALAVFFVQSYISGGCMFLSQLLIAATILQVVVCALALFVISSTMTNLYYIQVILKLREMIGLTGSERAVLVVALVLAAVAVLACVLATWGGIFLFAPPQKSSQRSGAEECSSITTAAPVAVQPHYVLNREVVRQAETPSPTYQSPLVHQIAIKPIEEQTLYWSADENPYIYKSTKRYYGQPYQMDSGYQSSYASPTKYYYDNGGGEYYYEDSAQASVNNSPPLESTRTATPGQSMATQTRIAHVFPHKICRYFFHKILFPGLQLE</sequence>
<feature type="transmembrane region" description="Helical" evidence="1">
    <location>
        <begin position="178"/>
        <end position="199"/>
    </location>
</feature>
<protein>
    <submittedName>
        <fullName evidence="3">Uncharacterized protein</fullName>
    </submittedName>
</protein>
<organism evidence="2 3">
    <name type="scientific">Ditylenchus dipsaci</name>
    <dbReference type="NCBI Taxonomy" id="166011"/>
    <lineage>
        <taxon>Eukaryota</taxon>
        <taxon>Metazoa</taxon>
        <taxon>Ecdysozoa</taxon>
        <taxon>Nematoda</taxon>
        <taxon>Chromadorea</taxon>
        <taxon>Rhabditida</taxon>
        <taxon>Tylenchina</taxon>
        <taxon>Tylenchomorpha</taxon>
        <taxon>Sphaerularioidea</taxon>
        <taxon>Anguinidae</taxon>
        <taxon>Anguininae</taxon>
        <taxon>Ditylenchus</taxon>
    </lineage>
</organism>
<feature type="transmembrane region" description="Helical" evidence="1">
    <location>
        <begin position="475"/>
        <end position="500"/>
    </location>
</feature>
<keyword evidence="1" id="KW-0472">Membrane</keyword>
<feature type="transmembrane region" description="Helical" evidence="1">
    <location>
        <begin position="520"/>
        <end position="540"/>
    </location>
</feature>
<reference evidence="3" key="1">
    <citation type="submission" date="2022-11" db="UniProtKB">
        <authorList>
            <consortium name="WormBaseParasite"/>
        </authorList>
    </citation>
    <scope>IDENTIFICATION</scope>
</reference>
<keyword evidence="1" id="KW-1133">Transmembrane helix</keyword>
<feature type="transmembrane region" description="Helical" evidence="1">
    <location>
        <begin position="41"/>
        <end position="59"/>
    </location>
</feature>
<dbReference type="AlphaFoldDB" id="A0A915DSC2"/>
<feature type="transmembrane region" description="Helical" evidence="1">
    <location>
        <begin position="432"/>
        <end position="454"/>
    </location>
</feature>
<dbReference type="Proteomes" id="UP000887574">
    <property type="component" value="Unplaced"/>
</dbReference>
<evidence type="ECO:0000313" key="3">
    <source>
        <dbReference type="WBParaSite" id="jg22360"/>
    </source>
</evidence>
<keyword evidence="1" id="KW-0812">Transmembrane</keyword>
<dbReference type="WBParaSite" id="jg22360">
    <property type="protein sequence ID" value="jg22360"/>
    <property type="gene ID" value="jg22360"/>
</dbReference>
<feature type="transmembrane region" description="Helical" evidence="1">
    <location>
        <begin position="219"/>
        <end position="237"/>
    </location>
</feature>
<evidence type="ECO:0000256" key="1">
    <source>
        <dbReference type="SAM" id="Phobius"/>
    </source>
</evidence>
<feature type="transmembrane region" description="Helical" evidence="1">
    <location>
        <begin position="71"/>
        <end position="94"/>
    </location>
</feature>
<accession>A0A915DSC2</accession>
<keyword evidence="2" id="KW-1185">Reference proteome</keyword>
<name>A0A915DSC2_9BILA</name>
<feature type="transmembrane region" description="Helical" evidence="1">
    <location>
        <begin position="592"/>
        <end position="618"/>
    </location>
</feature>
<feature type="transmembrane region" description="Helical" evidence="1">
    <location>
        <begin position="126"/>
        <end position="150"/>
    </location>
</feature>
<evidence type="ECO:0000313" key="2">
    <source>
        <dbReference type="Proteomes" id="UP000887574"/>
    </source>
</evidence>
<feature type="transmembrane region" description="Helical" evidence="1">
    <location>
        <begin position="552"/>
        <end position="572"/>
    </location>
</feature>
<feature type="transmembrane region" description="Helical" evidence="1">
    <location>
        <begin position="299"/>
        <end position="330"/>
    </location>
</feature>